<reference evidence="3 4" key="1">
    <citation type="journal article" date="2011" name="Science">
        <title>Comparative functional genomics of the fission yeasts.</title>
        <authorList>
            <person name="Rhind N."/>
            <person name="Chen Z."/>
            <person name="Yassour M."/>
            <person name="Thompson D.A."/>
            <person name="Haas B.J."/>
            <person name="Habib N."/>
            <person name="Wapinski I."/>
            <person name="Roy S."/>
            <person name="Lin M.F."/>
            <person name="Heiman D.I."/>
            <person name="Young S.K."/>
            <person name="Furuya K."/>
            <person name="Guo Y."/>
            <person name="Pidoux A."/>
            <person name="Chen H.M."/>
            <person name="Robbertse B."/>
            <person name="Goldberg J.M."/>
            <person name="Aoki K."/>
            <person name="Bayne E.H."/>
            <person name="Berlin A.M."/>
            <person name="Desjardins C.A."/>
            <person name="Dobbs E."/>
            <person name="Dukaj L."/>
            <person name="Fan L."/>
            <person name="FitzGerald M.G."/>
            <person name="French C."/>
            <person name="Gujja S."/>
            <person name="Hansen K."/>
            <person name="Keifenheim D."/>
            <person name="Levin J.Z."/>
            <person name="Mosher R.A."/>
            <person name="Mueller C.A."/>
            <person name="Pfiffner J."/>
            <person name="Priest M."/>
            <person name="Russ C."/>
            <person name="Smialowska A."/>
            <person name="Swoboda P."/>
            <person name="Sykes S.M."/>
            <person name="Vaughn M."/>
            <person name="Vengrova S."/>
            <person name="Yoder R."/>
            <person name="Zeng Q."/>
            <person name="Allshire R."/>
            <person name="Baulcombe D."/>
            <person name="Birren B.W."/>
            <person name="Brown W."/>
            <person name="Ekwall K."/>
            <person name="Kellis M."/>
            <person name="Leatherwood J."/>
            <person name="Levin H."/>
            <person name="Margalit H."/>
            <person name="Martienssen R."/>
            <person name="Nieduszynski C.A."/>
            <person name="Spatafora J.W."/>
            <person name="Friedman N."/>
            <person name="Dalgaard J.Z."/>
            <person name="Baumann P."/>
            <person name="Niki H."/>
            <person name="Regev A."/>
            <person name="Nusbaum C."/>
        </authorList>
    </citation>
    <scope>NUCLEOTIDE SEQUENCE [LARGE SCALE GENOMIC DNA]</scope>
    <source>
        <strain evidence="4">yFS286</strain>
    </source>
</reference>
<dbReference type="GO" id="GO:0003730">
    <property type="term" value="F:mRNA 3'-UTR binding"/>
    <property type="evidence" value="ECO:0007669"/>
    <property type="project" value="EnsemblFungi"/>
</dbReference>
<dbReference type="GO" id="GO:1905762">
    <property type="term" value="F:CCR4-NOT complex binding"/>
    <property type="evidence" value="ECO:0007669"/>
    <property type="project" value="EnsemblFungi"/>
</dbReference>
<accession>S9RCI1</accession>
<dbReference type="HOGENOM" id="CLU_570057_0_0_1"/>
<dbReference type="GO" id="GO:1902794">
    <property type="term" value="P:siRNA-independent facultative heterochromatin formation"/>
    <property type="evidence" value="ECO:0007669"/>
    <property type="project" value="EnsemblFungi"/>
</dbReference>
<proteinExistence type="predicted"/>
<feature type="domain" description="YTH" evidence="2">
    <location>
        <begin position="341"/>
        <end position="468"/>
    </location>
</feature>
<dbReference type="GO" id="GO:0071031">
    <property type="term" value="P:nuclear mRNA surveillance of mRNA 3'-end processing"/>
    <property type="evidence" value="ECO:0007669"/>
    <property type="project" value="EnsemblFungi"/>
</dbReference>
<name>S9RCI1_SCHOY</name>
<dbReference type="EMBL" id="KE503207">
    <property type="protein sequence ID" value="EPX71824.1"/>
    <property type="molecule type" value="Genomic_DNA"/>
</dbReference>
<evidence type="ECO:0000256" key="1">
    <source>
        <dbReference type="SAM" id="MobiDB-lite"/>
    </source>
</evidence>
<feature type="compositionally biased region" description="Polar residues" evidence="1">
    <location>
        <begin position="27"/>
        <end position="43"/>
    </location>
</feature>
<dbReference type="eggNOG" id="KOG1901">
    <property type="taxonomic scope" value="Eukaryota"/>
</dbReference>
<dbReference type="GO" id="GO:0071039">
    <property type="term" value="P:nuclear polyadenylation-dependent CUT catabolic process"/>
    <property type="evidence" value="ECO:0007669"/>
    <property type="project" value="EnsemblFungi"/>
</dbReference>
<protein>
    <submittedName>
        <fullName evidence="3">YTH family protein Mmi1</fullName>
    </submittedName>
</protein>
<feature type="compositionally biased region" description="Polar residues" evidence="1">
    <location>
        <begin position="1"/>
        <end position="13"/>
    </location>
</feature>
<dbReference type="GeneID" id="25032728"/>
<dbReference type="GO" id="GO:0180036">
    <property type="term" value="P:nuclear lncRNA surveillance"/>
    <property type="evidence" value="ECO:0007669"/>
    <property type="project" value="EnsemblFungi"/>
</dbReference>
<dbReference type="Proteomes" id="UP000016088">
    <property type="component" value="Unassembled WGS sequence"/>
</dbReference>
<evidence type="ECO:0000313" key="4">
    <source>
        <dbReference type="Proteomes" id="UP000016088"/>
    </source>
</evidence>
<gene>
    <name evidence="3" type="ORF">SOCG_03760</name>
</gene>
<feature type="region of interest" description="Disordered" evidence="1">
    <location>
        <begin position="170"/>
        <end position="190"/>
    </location>
</feature>
<dbReference type="PROSITE" id="PS50882">
    <property type="entry name" value="YTH"/>
    <property type="match status" value="1"/>
</dbReference>
<dbReference type="GO" id="GO:0140517">
    <property type="term" value="F:protein-RNA adaptor activity"/>
    <property type="evidence" value="ECO:0007669"/>
    <property type="project" value="EnsemblFungi"/>
</dbReference>
<feature type="compositionally biased region" description="Basic and acidic residues" evidence="1">
    <location>
        <begin position="68"/>
        <end position="80"/>
    </location>
</feature>
<dbReference type="GO" id="GO:0106222">
    <property type="term" value="F:lncRNA binding"/>
    <property type="evidence" value="ECO:0007669"/>
    <property type="project" value="EnsemblFungi"/>
</dbReference>
<dbReference type="OMA" id="SRYFIML"/>
<dbReference type="GO" id="GO:0097157">
    <property type="term" value="F:pre-mRNA intronic binding"/>
    <property type="evidence" value="ECO:0007669"/>
    <property type="project" value="EnsemblFungi"/>
</dbReference>
<organism evidence="3 4">
    <name type="scientific">Schizosaccharomyces octosporus (strain yFS286)</name>
    <name type="common">Fission yeast</name>
    <name type="synonym">Octosporomyces octosporus</name>
    <dbReference type="NCBI Taxonomy" id="483514"/>
    <lineage>
        <taxon>Eukaryota</taxon>
        <taxon>Fungi</taxon>
        <taxon>Dikarya</taxon>
        <taxon>Ascomycota</taxon>
        <taxon>Taphrinomycotina</taxon>
        <taxon>Schizosaccharomycetes</taxon>
        <taxon>Schizosaccharomycetales</taxon>
        <taxon>Schizosaccharomycetaceae</taxon>
        <taxon>Schizosaccharomyces</taxon>
    </lineage>
</organism>
<evidence type="ECO:0000259" key="2">
    <source>
        <dbReference type="PROSITE" id="PS50882"/>
    </source>
</evidence>
<dbReference type="AlphaFoldDB" id="S9RCI1"/>
<dbReference type="GO" id="GO:0033620">
    <property type="term" value="C:Mei2 nuclear dot complex"/>
    <property type="evidence" value="ECO:0007669"/>
    <property type="project" value="EnsemblFungi"/>
</dbReference>
<dbReference type="RefSeq" id="XP_013019124.1">
    <property type="nucleotide sequence ID" value="XM_013163670.1"/>
</dbReference>
<feature type="region of interest" description="Disordered" evidence="1">
    <location>
        <begin position="283"/>
        <end position="311"/>
    </location>
</feature>
<dbReference type="GO" id="GO:0071030">
    <property type="term" value="P:nuclear mRNA surveillance of spliceosomal pre-mRNA splicing"/>
    <property type="evidence" value="ECO:0007669"/>
    <property type="project" value="EnsemblFungi"/>
</dbReference>
<dbReference type="GO" id="GO:1990251">
    <property type="term" value="C:nuclear exosome focus"/>
    <property type="evidence" value="ECO:0007669"/>
    <property type="project" value="EnsemblFungi"/>
</dbReference>
<dbReference type="OrthoDB" id="5312510at2759"/>
<dbReference type="Gene3D" id="3.10.590.10">
    <property type="entry name" value="ph1033 like domains"/>
    <property type="match status" value="1"/>
</dbReference>
<dbReference type="GO" id="GO:2000804">
    <property type="term" value="P:regulation of termination of RNA polymerase II transcription, poly(A)-coupled"/>
    <property type="evidence" value="ECO:0007669"/>
    <property type="project" value="EnsemblFungi"/>
</dbReference>
<dbReference type="SMR" id="S9RCI1"/>
<dbReference type="VEuPathDB" id="FungiDB:SOCG_03760"/>
<dbReference type="GO" id="GO:0033621">
    <property type="term" value="P:nuclear mRNA surveillance of meiosis-specific transcripts"/>
    <property type="evidence" value="ECO:0007669"/>
    <property type="project" value="EnsemblFungi"/>
</dbReference>
<keyword evidence="4" id="KW-1185">Reference proteome</keyword>
<dbReference type="GO" id="GO:1990342">
    <property type="term" value="C:heterochromatin island"/>
    <property type="evidence" value="ECO:0007669"/>
    <property type="project" value="EnsemblFungi"/>
</dbReference>
<dbReference type="GO" id="GO:1902801">
    <property type="term" value="P:regulation of siRNA-independent facultative heterochromatin formation"/>
    <property type="evidence" value="ECO:0007669"/>
    <property type="project" value="EnsemblFungi"/>
</dbReference>
<dbReference type="CDD" id="cd21134">
    <property type="entry name" value="YTH"/>
    <property type="match status" value="1"/>
</dbReference>
<sequence length="480" mass="53657">MSNTNFNPQSSKQLPELPNLEVLRSLWPSQPSNEPNDSRSVWSNRPAEPVHVLSNPAANSFTSPLKRPAPDSREAPMGRRIMVDDPRLAKAVKYDFTRHCTDYGHSYEWPYFRSVRRESLMYGPPPAAVPPESPVFPPYSAEPASLQPKYYPPESDIPATFYDRARFGLQPPSKRRTLSPPPRRVVDPYGPHFVEEDPYSKSSYALAGDRPPLSAPMYPVGYPPYSAKAPSQIAADDFRGTASRYPLTASDVRASHSPGLIDPYTHRPVADVAYADRSHYAMNAEPYSAPPPRKEKPKPRAPTPPPLNFARASEYRNDKGERISMINPRVILDENGISSRSRYFIMLCDNETAISHAKKTSIWAVKHDAASRVSDAYKNASIYFIFIAKPTNNALGYAQVVSDLNSAELPFWADNATYAGGVRVKWIKTCNLFSAEISDIVGRMNHGATARDGMEMMYDEGCRLCILVNSAIMKRIGRDR</sequence>
<evidence type="ECO:0000313" key="3">
    <source>
        <dbReference type="EMBL" id="EPX71824.1"/>
    </source>
</evidence>
<dbReference type="InterPro" id="IPR007275">
    <property type="entry name" value="YTH_domain"/>
</dbReference>
<dbReference type="Pfam" id="PF04146">
    <property type="entry name" value="YTH"/>
    <property type="match status" value="1"/>
</dbReference>
<feature type="region of interest" description="Disordered" evidence="1">
    <location>
        <begin position="1"/>
        <end position="80"/>
    </location>
</feature>